<feature type="domain" description="Response regulatory" evidence="5">
    <location>
        <begin position="8"/>
        <end position="125"/>
    </location>
</feature>
<dbReference type="AlphaFoldDB" id="A0A4Q2U4F0"/>
<proteinExistence type="predicted"/>
<dbReference type="SMART" id="SM00448">
    <property type="entry name" value="REC"/>
    <property type="match status" value="1"/>
</dbReference>
<organism evidence="6 7">
    <name type="scientific">Lichenibacterium minor</name>
    <dbReference type="NCBI Taxonomy" id="2316528"/>
    <lineage>
        <taxon>Bacteria</taxon>
        <taxon>Pseudomonadati</taxon>
        <taxon>Pseudomonadota</taxon>
        <taxon>Alphaproteobacteria</taxon>
        <taxon>Hyphomicrobiales</taxon>
        <taxon>Lichenihabitantaceae</taxon>
        <taxon>Lichenibacterium</taxon>
    </lineage>
</organism>
<dbReference type="SUPFAM" id="SSF52172">
    <property type="entry name" value="CheY-like"/>
    <property type="match status" value="1"/>
</dbReference>
<comment type="caution">
    <text evidence="6">The sequence shown here is derived from an EMBL/GenBank/DDBJ whole genome shotgun (WGS) entry which is preliminary data.</text>
</comment>
<dbReference type="InterPro" id="IPR011006">
    <property type="entry name" value="CheY-like_superfamily"/>
</dbReference>
<keyword evidence="7" id="KW-1185">Reference proteome</keyword>
<evidence type="ECO:0000313" key="7">
    <source>
        <dbReference type="Proteomes" id="UP000290759"/>
    </source>
</evidence>
<dbReference type="OrthoDB" id="9800897at2"/>
<dbReference type="RefSeq" id="WP_129227525.1">
    <property type="nucleotide sequence ID" value="NZ_QYBB01000015.1"/>
</dbReference>
<gene>
    <name evidence="6" type="ORF">D3273_14075</name>
</gene>
<dbReference type="EMBL" id="QYBB01000015">
    <property type="protein sequence ID" value="RYC31242.1"/>
    <property type="molecule type" value="Genomic_DNA"/>
</dbReference>
<evidence type="ECO:0000313" key="6">
    <source>
        <dbReference type="EMBL" id="RYC31242.1"/>
    </source>
</evidence>
<evidence type="ECO:0000259" key="5">
    <source>
        <dbReference type="PROSITE" id="PS50110"/>
    </source>
</evidence>
<dbReference type="PANTHER" id="PTHR44591:SF3">
    <property type="entry name" value="RESPONSE REGULATORY DOMAIN-CONTAINING PROTEIN"/>
    <property type="match status" value="1"/>
</dbReference>
<protein>
    <submittedName>
        <fullName evidence="6">Response regulator</fullName>
    </submittedName>
</protein>
<dbReference type="Gene3D" id="3.40.50.2300">
    <property type="match status" value="1"/>
</dbReference>
<evidence type="ECO:0000256" key="1">
    <source>
        <dbReference type="ARBA" id="ARBA00022553"/>
    </source>
</evidence>
<keyword evidence="3" id="KW-0804">Transcription</keyword>
<evidence type="ECO:0000256" key="3">
    <source>
        <dbReference type="ARBA" id="ARBA00023163"/>
    </source>
</evidence>
<accession>A0A4Q2U4F0</accession>
<dbReference type="PANTHER" id="PTHR44591">
    <property type="entry name" value="STRESS RESPONSE REGULATOR PROTEIN 1"/>
    <property type="match status" value="1"/>
</dbReference>
<sequence length="129" mass="14189">MPLASVLKVMIADDQQTSRLLIRSALSDIGITNVAMAKDGEEALQMLMKSPVHLVISDYHMPKLNGVELLRAVRAHGPTQKSAFFLLTGVEDTEFLKLAMSLKVNNYLKKPVSVPELKKKIEAVFGGLQ</sequence>
<keyword evidence="1 4" id="KW-0597">Phosphoprotein</keyword>
<dbReference type="GO" id="GO:0000160">
    <property type="term" value="P:phosphorelay signal transduction system"/>
    <property type="evidence" value="ECO:0007669"/>
    <property type="project" value="InterPro"/>
</dbReference>
<reference evidence="6 7" key="2">
    <citation type="submission" date="2019-02" db="EMBL/GenBank/DDBJ databases">
        <title>'Lichenibacterium ramalinii' gen. nov. sp. nov., 'Lichenibacterium minor' gen. nov. sp. nov.</title>
        <authorList>
            <person name="Pankratov T."/>
        </authorList>
    </citation>
    <scope>NUCLEOTIDE SEQUENCE [LARGE SCALE GENOMIC DNA]</scope>
    <source>
        <strain evidence="6 7">RmlP026</strain>
    </source>
</reference>
<feature type="modified residue" description="4-aspartylphosphate" evidence="4">
    <location>
        <position position="58"/>
    </location>
</feature>
<reference evidence="6 7" key="1">
    <citation type="submission" date="2018-12" db="EMBL/GenBank/DDBJ databases">
        <authorList>
            <person name="Grouzdev D.S."/>
            <person name="Krutkina M.S."/>
        </authorList>
    </citation>
    <scope>NUCLEOTIDE SEQUENCE [LARGE SCALE GENOMIC DNA]</scope>
    <source>
        <strain evidence="6 7">RmlP026</strain>
    </source>
</reference>
<name>A0A4Q2U4F0_9HYPH</name>
<dbReference type="Proteomes" id="UP000290759">
    <property type="component" value="Unassembled WGS sequence"/>
</dbReference>
<dbReference type="InterPro" id="IPR050595">
    <property type="entry name" value="Bact_response_regulator"/>
</dbReference>
<dbReference type="InterPro" id="IPR001789">
    <property type="entry name" value="Sig_transdc_resp-reg_receiver"/>
</dbReference>
<evidence type="ECO:0000256" key="4">
    <source>
        <dbReference type="PROSITE-ProRule" id="PRU00169"/>
    </source>
</evidence>
<keyword evidence="2" id="KW-0805">Transcription regulation</keyword>
<evidence type="ECO:0000256" key="2">
    <source>
        <dbReference type="ARBA" id="ARBA00023015"/>
    </source>
</evidence>
<dbReference type="PROSITE" id="PS50110">
    <property type="entry name" value="RESPONSE_REGULATORY"/>
    <property type="match status" value="1"/>
</dbReference>
<dbReference type="Pfam" id="PF00072">
    <property type="entry name" value="Response_reg"/>
    <property type="match status" value="1"/>
</dbReference>